<dbReference type="Pfam" id="PF00378">
    <property type="entry name" value="ECH_1"/>
    <property type="match status" value="1"/>
</dbReference>
<dbReference type="Gene3D" id="1.10.12.10">
    <property type="entry name" value="Lyase 2-enoyl-coa Hydratase, Chain A, domain 2"/>
    <property type="match status" value="1"/>
</dbReference>
<name>A0A1E3SH97_MYCIE</name>
<dbReference type="AlphaFoldDB" id="A0A1E3SH97"/>
<dbReference type="RefSeq" id="WP_069418662.1">
    <property type="nucleotide sequence ID" value="NZ_CBCRZH010000013.1"/>
</dbReference>
<reference evidence="2 3" key="1">
    <citation type="submission" date="2017-02" db="EMBL/GenBank/DDBJ databases">
        <title>The new phylogeny of genus Mycobacterium.</title>
        <authorList>
            <person name="Tortoli E."/>
            <person name="Trovato A."/>
            <person name="Cirillo D.M."/>
        </authorList>
    </citation>
    <scope>NUCLEOTIDE SEQUENCE [LARGE SCALE GENOMIC DNA]</scope>
    <source>
        <strain evidence="2 3">DSM 44049</strain>
    </source>
</reference>
<dbReference type="STRING" id="28445.BHQ20_08390"/>
<dbReference type="CDD" id="cd06558">
    <property type="entry name" value="crotonase-like"/>
    <property type="match status" value="1"/>
</dbReference>
<evidence type="ECO:0000313" key="3">
    <source>
        <dbReference type="Proteomes" id="UP000192739"/>
    </source>
</evidence>
<evidence type="ECO:0008006" key="4">
    <source>
        <dbReference type="Google" id="ProtNLM"/>
    </source>
</evidence>
<dbReference type="InterPro" id="IPR029045">
    <property type="entry name" value="ClpP/crotonase-like_dom_sf"/>
</dbReference>
<dbReference type="Proteomes" id="UP000192739">
    <property type="component" value="Unassembled WGS sequence"/>
</dbReference>
<dbReference type="GO" id="GO:0003824">
    <property type="term" value="F:catalytic activity"/>
    <property type="evidence" value="ECO:0007669"/>
    <property type="project" value="UniProtKB-ARBA"/>
</dbReference>
<evidence type="ECO:0000313" key="2">
    <source>
        <dbReference type="EMBL" id="ORA95966.1"/>
    </source>
</evidence>
<comment type="caution">
    <text evidence="2">The sequence shown here is derived from an EMBL/GenBank/DDBJ whole genome shotgun (WGS) entry which is preliminary data.</text>
</comment>
<protein>
    <recommendedName>
        <fullName evidence="4">Enoyl-CoA hydratase</fullName>
    </recommendedName>
</protein>
<comment type="similarity">
    <text evidence="1">Belongs to the enoyl-CoA hydratase/isomerase family.</text>
</comment>
<dbReference type="PANTHER" id="PTHR43459">
    <property type="entry name" value="ENOYL-COA HYDRATASE"/>
    <property type="match status" value="1"/>
</dbReference>
<accession>A0A1E3SH97</accession>
<keyword evidence="3" id="KW-1185">Reference proteome</keyword>
<dbReference type="SUPFAM" id="SSF52096">
    <property type="entry name" value="ClpP/crotonase"/>
    <property type="match status" value="1"/>
</dbReference>
<dbReference type="EMBL" id="MVHT01000106">
    <property type="protein sequence ID" value="ORA95966.1"/>
    <property type="molecule type" value="Genomic_DNA"/>
</dbReference>
<dbReference type="InterPro" id="IPR001753">
    <property type="entry name" value="Enoyl-CoA_hydra/iso"/>
</dbReference>
<dbReference type="InterPro" id="IPR014748">
    <property type="entry name" value="Enoyl-CoA_hydra_C"/>
</dbReference>
<gene>
    <name evidence="2" type="ORF">BST27_26300</name>
</gene>
<dbReference type="Gene3D" id="3.90.226.10">
    <property type="entry name" value="2-enoyl-CoA Hydratase, Chain A, domain 1"/>
    <property type="match status" value="1"/>
</dbReference>
<evidence type="ECO:0000256" key="1">
    <source>
        <dbReference type="ARBA" id="ARBA00005254"/>
    </source>
</evidence>
<organism evidence="2 3">
    <name type="scientific">Mycobacterium intermedium</name>
    <dbReference type="NCBI Taxonomy" id="28445"/>
    <lineage>
        <taxon>Bacteria</taxon>
        <taxon>Bacillati</taxon>
        <taxon>Actinomycetota</taxon>
        <taxon>Actinomycetes</taxon>
        <taxon>Mycobacteriales</taxon>
        <taxon>Mycobacteriaceae</taxon>
        <taxon>Mycobacterium</taxon>
        <taxon>Mycobacterium simiae complex</taxon>
    </lineage>
</organism>
<sequence>MSSIAADPVTLEIANAVARVTLNRPDAGNAMDAPLGRALRDVAESLQKRDDVRAVLLSGNGPRFCVGGDLSYFASSEDIGAALESLAGDVHAAVEAFAALDAPVVAAVHGAAAGAGLSLVAGADLVIASEATKFTMAYTAAGLSPDGGATWFLPRVIGHRRTAELAITNRALTAAEALDWGLVTQVVADEELRPTAEKLAERIASGPTAAFGTVKRLLNASSNATLHQQLADEADGIVANSESADGREGVAAFLEKRRPNFVGRRIE</sequence>
<proteinExistence type="inferred from homology"/>
<dbReference type="OrthoDB" id="3473569at2"/>
<dbReference type="PANTHER" id="PTHR43459:SF1">
    <property type="entry name" value="EG:BACN32G11.4 PROTEIN"/>
    <property type="match status" value="1"/>
</dbReference>